<comment type="caution">
    <text evidence="1">The sequence shown here is derived from an EMBL/GenBank/DDBJ whole genome shotgun (WGS) entry which is preliminary data.</text>
</comment>
<dbReference type="AlphaFoldDB" id="A0A177G3E7"/>
<name>A0A177G3E7_9PROT</name>
<dbReference type="Proteomes" id="UP000077349">
    <property type="component" value="Unassembled WGS sequence"/>
</dbReference>
<evidence type="ECO:0000313" key="2">
    <source>
        <dbReference type="Proteomes" id="UP000077349"/>
    </source>
</evidence>
<sequence length="58" mass="6631">MIRGGQQTVWTGGLNWYPNRHFRLMLDYSHFIVSRSEQATNIYGRTGNSVAARIQAGF</sequence>
<accession>A0A177G3E7</accession>
<dbReference type="Pfam" id="PF07396">
    <property type="entry name" value="Porin_O_P"/>
    <property type="match status" value="1"/>
</dbReference>
<gene>
    <name evidence="1" type="ORF">Amal_03951</name>
</gene>
<dbReference type="PATRIC" id="fig|178901.16.peg.4302"/>
<organism evidence="1 2">
    <name type="scientific">Acetobacter malorum</name>
    <dbReference type="NCBI Taxonomy" id="178901"/>
    <lineage>
        <taxon>Bacteria</taxon>
        <taxon>Pseudomonadati</taxon>
        <taxon>Pseudomonadota</taxon>
        <taxon>Alphaproteobacteria</taxon>
        <taxon>Acetobacterales</taxon>
        <taxon>Acetobacteraceae</taxon>
        <taxon>Acetobacter</taxon>
    </lineage>
</organism>
<dbReference type="InterPro" id="IPR010870">
    <property type="entry name" value="Porin_O/P"/>
</dbReference>
<evidence type="ECO:0000313" key="1">
    <source>
        <dbReference type="EMBL" id="OAG74889.1"/>
    </source>
</evidence>
<dbReference type="InterPro" id="IPR023614">
    <property type="entry name" value="Porin_dom_sf"/>
</dbReference>
<protein>
    <submittedName>
        <fullName evidence="1">Putative polyphosphate-selective porin O</fullName>
    </submittedName>
</protein>
<dbReference type="Gene3D" id="2.40.160.10">
    <property type="entry name" value="Porin"/>
    <property type="match status" value="1"/>
</dbReference>
<dbReference type="EMBL" id="LVHD01000230">
    <property type="protein sequence ID" value="OAG74889.1"/>
    <property type="molecule type" value="Genomic_DNA"/>
</dbReference>
<reference evidence="1 2" key="1">
    <citation type="submission" date="2016-03" db="EMBL/GenBank/DDBJ databases">
        <title>Draft genome sequence of Acetobacter malorum CECT 7742, a strain isolated from strawberry vinegar.</title>
        <authorList>
            <person name="Sainz F."/>
            <person name="Mas A."/>
            <person name="Torija M.J."/>
        </authorList>
    </citation>
    <scope>NUCLEOTIDE SEQUENCE [LARGE SCALE GENOMIC DNA]</scope>
    <source>
        <strain evidence="1 2">CECT 7742</strain>
    </source>
</reference>
<proteinExistence type="predicted"/>